<keyword evidence="4" id="KW-1185">Reference proteome</keyword>
<dbReference type="AlphaFoldDB" id="A0A4Y6Q1Z5"/>
<feature type="domain" description="SPW repeat-containing integral membrane" evidence="2">
    <location>
        <begin position="7"/>
        <end position="101"/>
    </location>
</feature>
<gene>
    <name evidence="3" type="ORF">FIV42_28010</name>
</gene>
<feature type="transmembrane region" description="Helical" evidence="1">
    <location>
        <begin position="32"/>
        <end position="52"/>
    </location>
</feature>
<keyword evidence="1" id="KW-0472">Membrane</keyword>
<dbReference type="RefSeq" id="WP_141200894.1">
    <property type="nucleotide sequence ID" value="NZ_CP041186.1"/>
</dbReference>
<dbReference type="EMBL" id="CP041186">
    <property type="protein sequence ID" value="QDG54450.1"/>
    <property type="molecule type" value="Genomic_DNA"/>
</dbReference>
<name>A0A4Y6Q1Z5_PERCE</name>
<feature type="transmembrane region" description="Helical" evidence="1">
    <location>
        <begin position="61"/>
        <end position="80"/>
    </location>
</feature>
<proteinExistence type="predicted"/>
<feature type="transmembrane region" description="Helical" evidence="1">
    <location>
        <begin position="7"/>
        <end position="26"/>
    </location>
</feature>
<protein>
    <recommendedName>
        <fullName evidence="2">SPW repeat-containing integral membrane domain-containing protein</fullName>
    </recommendedName>
</protein>
<accession>A0A5B8YDK9</accession>
<sequence>MQGDTKWADGLNLIAGAWFFSIPMIWEGMPVAASTNHYVCGAGLMLVSLIALSRPRLWEEWVNLLFGLWIFVAPFVLGVWQSQWSMWNHLVVGAVVAGLSLFALLRRHRMQSAF</sequence>
<evidence type="ECO:0000313" key="3">
    <source>
        <dbReference type="EMBL" id="QDG54450.1"/>
    </source>
</evidence>
<dbReference type="InterPro" id="IPR005530">
    <property type="entry name" value="SPW"/>
</dbReference>
<keyword evidence="1" id="KW-1133">Transmembrane helix</keyword>
<dbReference type="OrthoDB" id="9814124at2"/>
<evidence type="ECO:0000259" key="2">
    <source>
        <dbReference type="Pfam" id="PF03779"/>
    </source>
</evidence>
<dbReference type="Pfam" id="PF03779">
    <property type="entry name" value="SPW"/>
    <property type="match status" value="1"/>
</dbReference>
<accession>A0A4Y6Q1Z5</accession>
<keyword evidence="1" id="KW-0812">Transmembrane</keyword>
<reference evidence="3 4" key="1">
    <citation type="submission" date="2019-06" db="EMBL/GenBank/DDBJ databases">
        <title>Persicimonas caeni gen. nov., sp. nov., a predatory bacterium isolated from solar saltern.</title>
        <authorList>
            <person name="Wang S."/>
        </authorList>
    </citation>
    <scope>NUCLEOTIDE SEQUENCE [LARGE SCALE GENOMIC DNA]</scope>
    <source>
        <strain evidence="3 4">YN101</strain>
    </source>
</reference>
<feature type="transmembrane region" description="Helical" evidence="1">
    <location>
        <begin position="86"/>
        <end position="105"/>
    </location>
</feature>
<dbReference type="Proteomes" id="UP000315995">
    <property type="component" value="Chromosome"/>
</dbReference>
<organism evidence="3 4">
    <name type="scientific">Persicimonas caeni</name>
    <dbReference type="NCBI Taxonomy" id="2292766"/>
    <lineage>
        <taxon>Bacteria</taxon>
        <taxon>Deltaproteobacteria</taxon>
        <taxon>Bradymonadales</taxon>
        <taxon>Bradymonadaceae</taxon>
        <taxon>Persicimonas</taxon>
    </lineage>
</organism>
<evidence type="ECO:0000256" key="1">
    <source>
        <dbReference type="SAM" id="Phobius"/>
    </source>
</evidence>
<evidence type="ECO:0000313" key="4">
    <source>
        <dbReference type="Proteomes" id="UP000315995"/>
    </source>
</evidence>